<reference evidence="6 7" key="1">
    <citation type="submission" date="2022-11" db="EMBL/GenBank/DDBJ databases">
        <title>Nonomuraea corallina sp. nov., a new species of the genus Nonomuraea isolated from sea side sediment in Thai sea.</title>
        <authorList>
            <person name="Ngamcharungchit C."/>
            <person name="Matsumoto A."/>
            <person name="Suriyachadkun C."/>
            <person name="Panbangred W."/>
            <person name="Inahashi Y."/>
            <person name="Intra B."/>
        </authorList>
    </citation>
    <scope>NUCLEOTIDE SEQUENCE [LARGE SCALE GENOMIC DNA]</scope>
    <source>
        <strain evidence="6 7">DSM 43553</strain>
    </source>
</reference>
<dbReference type="InterPro" id="IPR050172">
    <property type="entry name" value="SsuD_RutA_monooxygenase"/>
</dbReference>
<evidence type="ECO:0000313" key="6">
    <source>
        <dbReference type="EMBL" id="MDA0646379.1"/>
    </source>
</evidence>
<proteinExistence type="predicted"/>
<keyword evidence="1" id="KW-0285">Flavoprotein</keyword>
<feature type="domain" description="Luciferase-like" evidence="5">
    <location>
        <begin position="7"/>
        <end position="224"/>
    </location>
</feature>
<dbReference type="RefSeq" id="WP_271279704.1">
    <property type="nucleotide sequence ID" value="NZ_BAABFD010000018.1"/>
</dbReference>
<protein>
    <submittedName>
        <fullName evidence="6">LLM class flavin-dependent oxidoreductase</fullName>
    </submittedName>
</protein>
<dbReference type="SUPFAM" id="SSF51679">
    <property type="entry name" value="Bacterial luciferase-like"/>
    <property type="match status" value="1"/>
</dbReference>
<organism evidence="6 7">
    <name type="scientific">Nonomuraea ferruginea</name>
    <dbReference type="NCBI Taxonomy" id="46174"/>
    <lineage>
        <taxon>Bacteria</taxon>
        <taxon>Bacillati</taxon>
        <taxon>Actinomycetota</taxon>
        <taxon>Actinomycetes</taxon>
        <taxon>Streptosporangiales</taxon>
        <taxon>Streptosporangiaceae</taxon>
        <taxon>Nonomuraea</taxon>
    </lineage>
</organism>
<evidence type="ECO:0000256" key="2">
    <source>
        <dbReference type="ARBA" id="ARBA00022643"/>
    </source>
</evidence>
<dbReference type="PANTHER" id="PTHR42847:SF4">
    <property type="entry name" value="ALKANESULFONATE MONOOXYGENASE-RELATED"/>
    <property type="match status" value="1"/>
</dbReference>
<dbReference type="Gene3D" id="3.20.20.30">
    <property type="entry name" value="Luciferase-like domain"/>
    <property type="match status" value="1"/>
</dbReference>
<accession>A0ABT4TAD0</accession>
<keyword evidence="4" id="KW-0503">Monooxygenase</keyword>
<dbReference type="PANTHER" id="PTHR42847">
    <property type="entry name" value="ALKANESULFONATE MONOOXYGENASE"/>
    <property type="match status" value="1"/>
</dbReference>
<dbReference type="InterPro" id="IPR011251">
    <property type="entry name" value="Luciferase-like_dom"/>
</dbReference>
<dbReference type="InterPro" id="IPR036661">
    <property type="entry name" value="Luciferase-like_sf"/>
</dbReference>
<dbReference type="Pfam" id="PF00296">
    <property type="entry name" value="Bac_luciferase"/>
    <property type="match status" value="1"/>
</dbReference>
<comment type="caution">
    <text evidence="6">The sequence shown here is derived from an EMBL/GenBank/DDBJ whole genome shotgun (WGS) entry which is preliminary data.</text>
</comment>
<evidence type="ECO:0000313" key="7">
    <source>
        <dbReference type="Proteomes" id="UP001212498"/>
    </source>
</evidence>
<keyword evidence="2" id="KW-0288">FMN</keyword>
<evidence type="ECO:0000256" key="4">
    <source>
        <dbReference type="ARBA" id="ARBA00023033"/>
    </source>
</evidence>
<name>A0ABT4TAD0_9ACTN</name>
<evidence type="ECO:0000256" key="3">
    <source>
        <dbReference type="ARBA" id="ARBA00023002"/>
    </source>
</evidence>
<keyword evidence="3" id="KW-0560">Oxidoreductase</keyword>
<keyword evidence="7" id="KW-1185">Reference proteome</keyword>
<dbReference type="Proteomes" id="UP001212498">
    <property type="component" value="Unassembled WGS sequence"/>
</dbReference>
<sequence>MLIPKVSWQTLRDHCLLAERLGFDHAWIDDHLTSPADPAQDWLEAWSTLAALATATTTIRLGSLVSSPVVRHPALLARQALTVERISQGRLEVGLGSGYADSDHALAGSRPWPGRERAERFREAVALVDRVLRGEPVEPGRYYRSRIPPLGPRPVRSPRPPLTVAAHGPHAMATAARYGDAWSTFGGFGLSAAEHLDRTARQARRMERACEEAGRDPATLGRTLLTGRPLVSSENMWAGPDAFASFVSRYRAAGIDRFVFYWPPQDYWPHGQADEDTVRRIVTDVIPALRNS</sequence>
<dbReference type="EMBL" id="JAPNUD010000192">
    <property type="protein sequence ID" value="MDA0646379.1"/>
    <property type="molecule type" value="Genomic_DNA"/>
</dbReference>
<evidence type="ECO:0000259" key="5">
    <source>
        <dbReference type="Pfam" id="PF00296"/>
    </source>
</evidence>
<evidence type="ECO:0000256" key="1">
    <source>
        <dbReference type="ARBA" id="ARBA00022630"/>
    </source>
</evidence>
<gene>
    <name evidence="6" type="ORF">OUY24_37620</name>
</gene>